<dbReference type="PANTHER" id="PTHR16305:SF35">
    <property type="entry name" value="TRANSCRIPTIONAL ACTIVATOR DOMAIN"/>
    <property type="match status" value="1"/>
</dbReference>
<evidence type="ECO:0000256" key="1">
    <source>
        <dbReference type="ARBA" id="ARBA00022741"/>
    </source>
</evidence>
<reference evidence="4" key="1">
    <citation type="submission" date="2022-08" db="EMBL/GenBank/DDBJ databases">
        <authorList>
            <person name="Tistechok S."/>
            <person name="Samborskyy M."/>
            <person name="Roman I."/>
        </authorList>
    </citation>
    <scope>NUCLEOTIDE SEQUENCE</scope>
    <source>
        <strain evidence="4">DSM 103496</strain>
    </source>
</reference>
<keyword evidence="5" id="KW-1185">Reference proteome</keyword>
<dbReference type="RefSeq" id="WP_259629035.1">
    <property type="nucleotide sequence ID" value="NZ_JANYMP010000034.1"/>
</dbReference>
<dbReference type="PRINTS" id="PR00038">
    <property type="entry name" value="HTHLUXR"/>
</dbReference>
<dbReference type="GO" id="GO:0006355">
    <property type="term" value="P:regulation of DNA-templated transcription"/>
    <property type="evidence" value="ECO:0007669"/>
    <property type="project" value="InterPro"/>
</dbReference>
<dbReference type="AlphaFoldDB" id="A0A9X2VXM5"/>
<dbReference type="InterPro" id="IPR041664">
    <property type="entry name" value="AAA_16"/>
</dbReference>
<keyword evidence="2" id="KW-0067">ATP-binding</keyword>
<evidence type="ECO:0000256" key="2">
    <source>
        <dbReference type="ARBA" id="ARBA00022840"/>
    </source>
</evidence>
<comment type="caution">
    <text evidence="4">The sequence shown here is derived from an EMBL/GenBank/DDBJ whole genome shotgun (WGS) entry which is preliminary data.</text>
</comment>
<protein>
    <submittedName>
        <fullName evidence="4">AAA family ATPase</fullName>
    </submittedName>
</protein>
<dbReference type="GO" id="GO:0003677">
    <property type="term" value="F:DNA binding"/>
    <property type="evidence" value="ECO:0007669"/>
    <property type="project" value="InterPro"/>
</dbReference>
<evidence type="ECO:0000313" key="5">
    <source>
        <dbReference type="Proteomes" id="UP001141259"/>
    </source>
</evidence>
<dbReference type="InterPro" id="IPR000792">
    <property type="entry name" value="Tscrpt_reg_LuxR_C"/>
</dbReference>
<dbReference type="SMART" id="SM00421">
    <property type="entry name" value="HTH_LUXR"/>
    <property type="match status" value="1"/>
</dbReference>
<keyword evidence="1" id="KW-0547">Nucleotide-binding</keyword>
<dbReference type="CDD" id="cd06170">
    <property type="entry name" value="LuxR_C_like"/>
    <property type="match status" value="1"/>
</dbReference>
<dbReference type="PROSITE" id="PS50043">
    <property type="entry name" value="HTH_LUXR_2"/>
    <property type="match status" value="1"/>
</dbReference>
<dbReference type="InterPro" id="IPR016032">
    <property type="entry name" value="Sig_transdc_resp-reg_C-effctor"/>
</dbReference>
<feature type="domain" description="HTH luxR-type" evidence="3">
    <location>
        <begin position="866"/>
        <end position="932"/>
    </location>
</feature>
<dbReference type="EMBL" id="JANYMP010000034">
    <property type="protein sequence ID" value="MCS7483578.1"/>
    <property type="molecule type" value="Genomic_DNA"/>
</dbReference>
<dbReference type="SUPFAM" id="SSF46894">
    <property type="entry name" value="C-terminal effector domain of the bipartite response regulators"/>
    <property type="match status" value="1"/>
</dbReference>
<gene>
    <name evidence="4" type="ORF">NZH93_42630</name>
</gene>
<dbReference type="InterPro" id="IPR036388">
    <property type="entry name" value="WH-like_DNA-bd_sf"/>
</dbReference>
<dbReference type="PANTHER" id="PTHR16305">
    <property type="entry name" value="TESTICULAR SOLUBLE ADENYLYL CYCLASE"/>
    <property type="match status" value="1"/>
</dbReference>
<proteinExistence type="predicted"/>
<dbReference type="SUPFAM" id="SSF52540">
    <property type="entry name" value="P-loop containing nucleoside triphosphate hydrolases"/>
    <property type="match status" value="1"/>
</dbReference>
<dbReference type="GO" id="GO:0005524">
    <property type="term" value="F:ATP binding"/>
    <property type="evidence" value="ECO:0007669"/>
    <property type="project" value="UniProtKB-KW"/>
</dbReference>
<organism evidence="4 5">
    <name type="scientific">Umezawaea endophytica</name>
    <dbReference type="NCBI Taxonomy" id="1654476"/>
    <lineage>
        <taxon>Bacteria</taxon>
        <taxon>Bacillati</taxon>
        <taxon>Actinomycetota</taxon>
        <taxon>Actinomycetes</taxon>
        <taxon>Pseudonocardiales</taxon>
        <taxon>Pseudonocardiaceae</taxon>
        <taxon>Umezawaea</taxon>
    </lineage>
</organism>
<accession>A0A9X2VXM5</accession>
<dbReference type="Pfam" id="PF00196">
    <property type="entry name" value="GerE"/>
    <property type="match status" value="1"/>
</dbReference>
<dbReference type="Proteomes" id="UP001141259">
    <property type="component" value="Unassembled WGS sequence"/>
</dbReference>
<dbReference type="Pfam" id="PF13191">
    <property type="entry name" value="AAA_16"/>
    <property type="match status" value="1"/>
</dbReference>
<dbReference type="InterPro" id="IPR027417">
    <property type="entry name" value="P-loop_NTPase"/>
</dbReference>
<name>A0A9X2VXM5_9PSEU</name>
<dbReference type="GO" id="GO:0004016">
    <property type="term" value="F:adenylate cyclase activity"/>
    <property type="evidence" value="ECO:0007669"/>
    <property type="project" value="TreeGrafter"/>
</dbReference>
<dbReference type="GO" id="GO:0005737">
    <property type="term" value="C:cytoplasm"/>
    <property type="evidence" value="ECO:0007669"/>
    <property type="project" value="TreeGrafter"/>
</dbReference>
<evidence type="ECO:0000313" key="4">
    <source>
        <dbReference type="EMBL" id="MCS7483578.1"/>
    </source>
</evidence>
<dbReference type="Gene3D" id="1.10.10.10">
    <property type="entry name" value="Winged helix-like DNA-binding domain superfamily/Winged helix DNA-binding domain"/>
    <property type="match status" value="1"/>
</dbReference>
<sequence length="932" mass="100048">MTLYDRLPELDVVAEALRAAELGHSRLVVVSGPVGIGKSALLQHLPVLAEEHGVRVLHASCAVLEQDFAFGVVRQLLEPSFIAADEETRERWLAGSAAHARLLFTDDLMRAPGDRDEFSVWDDDRQVGGAGQPMLHGLVRMLGAMSAEQPLMLLVDDLQWADMPSLQLLGYLARRTADPQVTLVVAVREGDPRADRAAVRDVVGVATHRLWLGPLSVDSVRHLVRDEFGEEGEEEFVLACHGASSGNPMFLRSVLIGMRQSGYRPLAAVAETAASLSPSHLLDRLAGCLATQPRRIKAFAKAMVVLGHHGDSALVGRLADLDPVGRAEAVRLLDRLGLIIQGEPPRFIHVVVREAVEQTMTAVEVDRLHRRAAALLYDSGYSSEHVAAHLLAATGECAPWAIEVLRGSAETALSRGAPEVGARYLRRALLNSPPGTADRALLLVELAAAEAEFDPVAALRHMAQGVPFLPSARDRALALSHLPPALLAGAPQPMVEVFAQAAEELAEEMTDPERVSAFDRELALCLEARLRFTRFRYAGHLVDAVDRLRGLGPDVPLNSRGDRELAGVLLHAATTTGDYPAAQALRLGRRLLELEPASTRTAHAVVPLVISTLIAAGPPEGVRGWLDLALDEAVRIDSAPSQAVIGAECALVLLKVGKTAEARVMATMAFELTDPDWTRQPSRSALALVLVAIDADDPVLAERILARCGDVRTRLSASWHAQMLRAWLAARSGDQTTALDHLVDCGRSLDLLGWGNPAVIPWRGWAAALNHSLGRQARARELADEECERALAWGAPATVGRALRIKGMITEGDPGVELLSEACSVLAASGDALEHARVTAALERRRGAASRKGRPSPAGVEAWFGVGKPVSTTLTKTERRVSTRAAEGLTNQEIAQEFGVSSRAVEKHLTNSYRKLGVTGRAGLAAALADLR</sequence>
<evidence type="ECO:0000259" key="3">
    <source>
        <dbReference type="PROSITE" id="PS50043"/>
    </source>
</evidence>